<dbReference type="InterPro" id="IPR004245">
    <property type="entry name" value="DUF229"/>
</dbReference>
<reference evidence="1" key="2">
    <citation type="submission" date="2015-02" db="UniProtKB">
        <authorList>
            <consortium name="EnsemblMetazoa"/>
        </authorList>
    </citation>
    <scope>IDENTIFICATION</scope>
</reference>
<name>T1JBW3_STRMM</name>
<dbReference type="OMA" id="SECHIPA"/>
<dbReference type="STRING" id="126957.T1JBW3"/>
<dbReference type="EnsemblMetazoa" id="SMAR011268-RA">
    <property type="protein sequence ID" value="SMAR011268-PA"/>
    <property type="gene ID" value="SMAR011268"/>
</dbReference>
<evidence type="ECO:0000313" key="2">
    <source>
        <dbReference type="Proteomes" id="UP000014500"/>
    </source>
</evidence>
<dbReference type="Pfam" id="PF02995">
    <property type="entry name" value="DUF229"/>
    <property type="match status" value="1"/>
</dbReference>
<dbReference type="AlphaFoldDB" id="T1JBW3"/>
<keyword evidence="2" id="KW-1185">Reference proteome</keyword>
<evidence type="ECO:0008006" key="3">
    <source>
        <dbReference type="Google" id="ProtNLM"/>
    </source>
</evidence>
<dbReference type="PANTHER" id="PTHR10974:SF1">
    <property type="entry name" value="FI08016P-RELATED"/>
    <property type="match status" value="1"/>
</dbReference>
<dbReference type="EMBL" id="JH432024">
    <property type="status" value="NOT_ANNOTATED_CDS"/>
    <property type="molecule type" value="Genomic_DNA"/>
</dbReference>
<dbReference type="HOGENOM" id="CLU_018076_0_0_1"/>
<evidence type="ECO:0000313" key="1">
    <source>
        <dbReference type="EnsemblMetazoa" id="SMAR011268-PA"/>
    </source>
</evidence>
<dbReference type="FunFam" id="3.40.720.10:FF:000017">
    <property type="entry name" value="Predicted protein"/>
    <property type="match status" value="1"/>
</dbReference>
<dbReference type="eggNOG" id="ENOG502RJX6">
    <property type="taxonomic scope" value="Eukaryota"/>
</dbReference>
<dbReference type="PhylomeDB" id="T1JBW3"/>
<dbReference type="Gene3D" id="3.40.720.10">
    <property type="entry name" value="Alkaline Phosphatase, subunit A"/>
    <property type="match status" value="1"/>
</dbReference>
<reference evidence="2" key="1">
    <citation type="submission" date="2011-05" db="EMBL/GenBank/DDBJ databases">
        <authorList>
            <person name="Richards S.R."/>
            <person name="Qu J."/>
            <person name="Jiang H."/>
            <person name="Jhangiani S.N."/>
            <person name="Agravi P."/>
            <person name="Goodspeed R."/>
            <person name="Gross S."/>
            <person name="Mandapat C."/>
            <person name="Jackson L."/>
            <person name="Mathew T."/>
            <person name="Pu L."/>
            <person name="Thornton R."/>
            <person name="Saada N."/>
            <person name="Wilczek-Boney K.B."/>
            <person name="Lee S."/>
            <person name="Kovar C."/>
            <person name="Wu Y."/>
            <person name="Scherer S.E."/>
            <person name="Worley K.C."/>
            <person name="Muzny D.M."/>
            <person name="Gibbs R."/>
        </authorList>
    </citation>
    <scope>NUCLEOTIDE SEQUENCE</scope>
    <source>
        <strain evidence="2">Brora</strain>
    </source>
</reference>
<dbReference type="InterPro" id="IPR017850">
    <property type="entry name" value="Alkaline_phosphatase_core_sf"/>
</dbReference>
<protein>
    <recommendedName>
        <fullName evidence="3">Sulfatase N-terminal domain-containing protein</fullName>
    </recommendedName>
</protein>
<proteinExistence type="predicted"/>
<organism evidence="1 2">
    <name type="scientific">Strigamia maritima</name>
    <name type="common">European centipede</name>
    <name type="synonym">Geophilus maritimus</name>
    <dbReference type="NCBI Taxonomy" id="126957"/>
    <lineage>
        <taxon>Eukaryota</taxon>
        <taxon>Metazoa</taxon>
        <taxon>Ecdysozoa</taxon>
        <taxon>Arthropoda</taxon>
        <taxon>Myriapoda</taxon>
        <taxon>Chilopoda</taxon>
        <taxon>Pleurostigmophora</taxon>
        <taxon>Geophilomorpha</taxon>
        <taxon>Linotaeniidae</taxon>
        <taxon>Strigamia</taxon>
    </lineage>
</organism>
<dbReference type="PANTHER" id="PTHR10974">
    <property type="entry name" value="FI08016P-RELATED"/>
    <property type="match status" value="1"/>
</dbReference>
<accession>T1JBW3</accession>
<dbReference type="Proteomes" id="UP000014500">
    <property type="component" value="Unassembled WGS sequence"/>
</dbReference>
<sequence length="479" mass="55323">MKPTTEKRCNKNYINWVRETKDVIRERLSVTIVGLDSVSRLNMLRHLIKTYTYLSTFGSLIDLYGYTKLGDNTFPNVVPLLTGQFVKECWNETFRHKSLNYLKLIWKEFSQNGYRTLFGEDAPYHATFNYLKSGFHNQPTDYYLRPISLAIEESLVKNNSKANCINTRSETEFVLQWLTDFLNVFQNKPTFSYVFNTQLTHNHINYVGYGDEPYYKFFKNYNDSNFNNNSILIFFSDHGLRFGKILDSYVGKIEERMPFFLLLFPPWFPLKYPLLWRNIQINKHRLTTPFDIYQTLRDIVNFTGDAPVANVSERGISLFREIPSDRTCEDAAILPHWCTCHVKHSVPLNSSHVTKAAGQLLSRINGLLLEESSKCVKLSLDKVVDARVSGISDELLKFKDSRKKVIGRKVNRMGGMADYLLTILAIPSGGLFEGTVRYFEASGRYQVMGDVSRINMYGNQSACIDKASLIKFCYCNQEG</sequence>
<dbReference type="SUPFAM" id="SSF53649">
    <property type="entry name" value="Alkaline phosphatase-like"/>
    <property type="match status" value="1"/>
</dbReference>
<dbReference type="CDD" id="cd16021">
    <property type="entry name" value="ALP_like"/>
    <property type="match status" value="1"/>
</dbReference>
<dbReference type="GO" id="GO:0005615">
    <property type="term" value="C:extracellular space"/>
    <property type="evidence" value="ECO:0007669"/>
    <property type="project" value="TreeGrafter"/>
</dbReference>